<evidence type="ECO:0000256" key="4">
    <source>
        <dbReference type="ARBA" id="ARBA00022692"/>
    </source>
</evidence>
<accession>A0A7C6A8Y9</accession>
<evidence type="ECO:0000256" key="6">
    <source>
        <dbReference type="ARBA" id="ARBA00022989"/>
    </source>
</evidence>
<evidence type="ECO:0008006" key="10">
    <source>
        <dbReference type="Google" id="ProtNLM"/>
    </source>
</evidence>
<feature type="transmembrane region" description="Helical" evidence="8">
    <location>
        <begin position="119"/>
        <end position="137"/>
    </location>
</feature>
<evidence type="ECO:0000256" key="5">
    <source>
        <dbReference type="ARBA" id="ARBA00022960"/>
    </source>
</evidence>
<evidence type="ECO:0000256" key="8">
    <source>
        <dbReference type="SAM" id="Phobius"/>
    </source>
</evidence>
<feature type="transmembrane region" description="Helical" evidence="8">
    <location>
        <begin position="90"/>
        <end position="113"/>
    </location>
</feature>
<dbReference type="GO" id="GO:0005886">
    <property type="term" value="C:plasma membrane"/>
    <property type="evidence" value="ECO:0007669"/>
    <property type="project" value="UniProtKB-SubCell"/>
</dbReference>
<keyword evidence="3" id="KW-1003">Cell membrane</keyword>
<keyword evidence="4 8" id="KW-0812">Transmembrane</keyword>
<reference evidence="9" key="1">
    <citation type="journal article" date="2020" name="mSystems">
        <title>Genome- and Community-Level Interaction Insights into Carbon Utilization and Element Cycling Functions of Hydrothermarchaeota in Hydrothermal Sediment.</title>
        <authorList>
            <person name="Zhou Z."/>
            <person name="Liu Y."/>
            <person name="Xu W."/>
            <person name="Pan J."/>
            <person name="Luo Z.H."/>
            <person name="Li M."/>
        </authorList>
    </citation>
    <scope>NUCLEOTIDE SEQUENCE [LARGE SCALE GENOMIC DNA]</scope>
    <source>
        <strain evidence="9">SpSt-876</strain>
    </source>
</reference>
<dbReference type="InterPro" id="IPR007227">
    <property type="entry name" value="Cell_shape_determining_MreD"/>
</dbReference>
<feature type="transmembrane region" description="Helical" evidence="8">
    <location>
        <begin position="60"/>
        <end position="78"/>
    </location>
</feature>
<dbReference type="Pfam" id="PF04093">
    <property type="entry name" value="MreD"/>
    <property type="match status" value="1"/>
</dbReference>
<keyword evidence="7 8" id="KW-0472">Membrane</keyword>
<comment type="caution">
    <text evidence="9">The sequence shown here is derived from an EMBL/GenBank/DDBJ whole genome shotgun (WGS) entry which is preliminary data.</text>
</comment>
<keyword evidence="5" id="KW-0133">Cell shape</keyword>
<comment type="similarity">
    <text evidence="2">Belongs to the MreD family.</text>
</comment>
<organism evidence="9">
    <name type="scientific">candidate division WOR-3 bacterium</name>
    <dbReference type="NCBI Taxonomy" id="2052148"/>
    <lineage>
        <taxon>Bacteria</taxon>
        <taxon>Bacteria division WOR-3</taxon>
    </lineage>
</organism>
<keyword evidence="6 8" id="KW-1133">Transmembrane helix</keyword>
<comment type="subcellular location">
    <subcellularLocation>
        <location evidence="1">Cell membrane</location>
        <topology evidence="1">Multi-pass membrane protein</topology>
    </subcellularLocation>
</comment>
<evidence type="ECO:0000256" key="3">
    <source>
        <dbReference type="ARBA" id="ARBA00022475"/>
    </source>
</evidence>
<name>A0A7C6A8Y9_UNCW3</name>
<dbReference type="EMBL" id="DTLI01000118">
    <property type="protein sequence ID" value="HHS52111.1"/>
    <property type="molecule type" value="Genomic_DNA"/>
</dbReference>
<sequence>MRTFFRFLIIYLLFLLQTGIGRYAPDLVLLAVLIFALSAAPKTTLGLSLFAGFCLDLVNPMTFGFNLLICLITGFGIQSLQKLVYYGHRYLFLFLLIVLGLKYGLGFLIFGAIPPIPEIIVSGLITLILVLPFNFIFDRLVANPWRIG</sequence>
<dbReference type="GO" id="GO:0008360">
    <property type="term" value="P:regulation of cell shape"/>
    <property type="evidence" value="ECO:0007669"/>
    <property type="project" value="UniProtKB-KW"/>
</dbReference>
<evidence type="ECO:0000313" key="9">
    <source>
        <dbReference type="EMBL" id="HHS52111.1"/>
    </source>
</evidence>
<evidence type="ECO:0000256" key="2">
    <source>
        <dbReference type="ARBA" id="ARBA00007776"/>
    </source>
</evidence>
<gene>
    <name evidence="9" type="ORF">ENW73_04505</name>
</gene>
<protein>
    <recommendedName>
        <fullName evidence="10">Rod shape-determining protein MreD</fullName>
    </recommendedName>
</protein>
<dbReference type="AlphaFoldDB" id="A0A7C6A8Y9"/>
<evidence type="ECO:0000256" key="7">
    <source>
        <dbReference type="ARBA" id="ARBA00023136"/>
    </source>
</evidence>
<evidence type="ECO:0000256" key="1">
    <source>
        <dbReference type="ARBA" id="ARBA00004651"/>
    </source>
</evidence>
<proteinExistence type="inferred from homology"/>